<dbReference type="RefSeq" id="WP_342713867.1">
    <property type="nucleotide sequence ID" value="NZ_FPBP01000003.1"/>
</dbReference>
<dbReference type="Proteomes" id="UP000198693">
    <property type="component" value="Unassembled WGS sequence"/>
</dbReference>
<name>A0A1I7GKU8_9GAMM</name>
<accession>A0A1I7GKU8</accession>
<evidence type="ECO:0000313" key="3">
    <source>
        <dbReference type="Proteomes" id="UP000198693"/>
    </source>
</evidence>
<dbReference type="Pfam" id="PF20402">
    <property type="entry name" value="DUF6692"/>
    <property type="match status" value="1"/>
</dbReference>
<feature type="domain" description="DUF6692" evidence="1">
    <location>
        <begin position="13"/>
        <end position="132"/>
    </location>
</feature>
<reference evidence="3" key="1">
    <citation type="submission" date="2016-10" db="EMBL/GenBank/DDBJ databases">
        <authorList>
            <person name="Varghese N."/>
            <person name="Submissions S."/>
        </authorList>
    </citation>
    <scope>NUCLEOTIDE SEQUENCE [LARGE SCALE GENOMIC DNA]</scope>
    <source>
        <strain evidence="3">CGMCC 1.6981</strain>
    </source>
</reference>
<dbReference type="EMBL" id="FPBP01000003">
    <property type="protein sequence ID" value="SFU49058.1"/>
    <property type="molecule type" value="Genomic_DNA"/>
</dbReference>
<evidence type="ECO:0000313" key="2">
    <source>
        <dbReference type="EMBL" id="SFU49058.1"/>
    </source>
</evidence>
<evidence type="ECO:0000259" key="1">
    <source>
        <dbReference type="Pfam" id="PF20402"/>
    </source>
</evidence>
<keyword evidence="3" id="KW-1185">Reference proteome</keyword>
<dbReference type="AlphaFoldDB" id="A0A1I7GKU8"/>
<dbReference type="InterPro" id="IPR046514">
    <property type="entry name" value="DUF6692"/>
</dbReference>
<gene>
    <name evidence="2" type="ORF">SAMN04487955_10382</name>
</gene>
<proteinExistence type="predicted"/>
<sequence length="187" mass="20553">MFSISHGYRQPFIALTAILGTILLSSCGDHPAPGEGMEEPMMQHPSPEVVTAQEAINSPDIPAIDPQTMATAEMEKVLGDVPYCTYRYTIESPPILAISNTEQDQGYRGVIKIHGRLVELSADQKPSYENLQEGLELSTEGLEMRVVLDVEGPVSEESDEVIAAELHFSLEQGLNAGYLGWYRCELE</sequence>
<dbReference type="STRING" id="463301.SAMN04487955_10382"/>
<organism evidence="2 3">
    <name type="scientific">Halomonas korlensis</name>
    <dbReference type="NCBI Taxonomy" id="463301"/>
    <lineage>
        <taxon>Bacteria</taxon>
        <taxon>Pseudomonadati</taxon>
        <taxon>Pseudomonadota</taxon>
        <taxon>Gammaproteobacteria</taxon>
        <taxon>Oceanospirillales</taxon>
        <taxon>Halomonadaceae</taxon>
        <taxon>Halomonas</taxon>
    </lineage>
</organism>
<protein>
    <recommendedName>
        <fullName evidence="1">DUF6692 domain-containing protein</fullName>
    </recommendedName>
</protein>